<organism evidence="3">
    <name type="scientific">Tanacetum cinerariifolium</name>
    <name type="common">Dalmatian daisy</name>
    <name type="synonym">Chrysanthemum cinerariifolium</name>
    <dbReference type="NCBI Taxonomy" id="118510"/>
    <lineage>
        <taxon>Eukaryota</taxon>
        <taxon>Viridiplantae</taxon>
        <taxon>Streptophyta</taxon>
        <taxon>Embryophyta</taxon>
        <taxon>Tracheophyta</taxon>
        <taxon>Spermatophyta</taxon>
        <taxon>Magnoliopsida</taxon>
        <taxon>eudicotyledons</taxon>
        <taxon>Gunneridae</taxon>
        <taxon>Pentapetalae</taxon>
        <taxon>asterids</taxon>
        <taxon>campanulids</taxon>
        <taxon>Asterales</taxon>
        <taxon>Asteraceae</taxon>
        <taxon>Asteroideae</taxon>
        <taxon>Anthemideae</taxon>
        <taxon>Anthemidinae</taxon>
        <taxon>Tanacetum</taxon>
    </lineage>
</organism>
<keyword evidence="1" id="KW-0175">Coiled coil</keyword>
<dbReference type="AlphaFoldDB" id="A0A699GHE5"/>
<name>A0A699GHE5_TANCI</name>
<comment type="caution">
    <text evidence="3">The sequence shown here is derived from an EMBL/GenBank/DDBJ whole genome shotgun (WGS) entry which is preliminary data.</text>
</comment>
<feature type="coiled-coil region" evidence="1">
    <location>
        <begin position="86"/>
        <end position="116"/>
    </location>
</feature>
<sequence>MTINLDSLGIKGRKPKRVKDSAYHKEKMLLCNQVEKGVPLQAEQYDWLADTDEEINEQELEAHYSYMNDQNDVESDEECVALTNLIANLKLNVDENKEIQKQLKKANTTLAQTSNVNAVCGTCKKCLVDSDHFACVTKMLNEVYPRTKNPKVVLISTRQPKGHANKSVATPHKKKVASNFTTQKPKSYYWMLYEKTSKAWKWGIEQQCPSRYKWVPKKKMQWVPKAKNENVQKRVDGENLDKMKEKGDPCILVGYSTKSNGYRVYNKRTRLIVESFNIHFDEIKEMLETSVTNDTLGLVP</sequence>
<accession>A0A699GHE5</accession>
<gene>
    <name evidence="3" type="ORF">Tci_000859</name>
</gene>
<dbReference type="Pfam" id="PF25597">
    <property type="entry name" value="SH3_retrovirus"/>
    <property type="match status" value="1"/>
</dbReference>
<proteinExistence type="predicted"/>
<dbReference type="EMBL" id="BKCJ010000027">
    <property type="protein sequence ID" value="GEU28881.1"/>
    <property type="molecule type" value="Genomic_DNA"/>
</dbReference>
<dbReference type="InterPro" id="IPR057670">
    <property type="entry name" value="SH3_retrovirus"/>
</dbReference>
<protein>
    <submittedName>
        <fullName evidence="3">Integrase, catalytic region, zinc finger, CCHC-type, peptidase aspartic, catalytic</fullName>
    </submittedName>
</protein>
<feature type="domain" description="Retroviral polymerase SH3-like" evidence="2">
    <location>
        <begin position="236"/>
        <end position="285"/>
    </location>
</feature>
<evidence type="ECO:0000259" key="2">
    <source>
        <dbReference type="Pfam" id="PF25597"/>
    </source>
</evidence>
<reference evidence="3" key="1">
    <citation type="journal article" date="2019" name="Sci. Rep.">
        <title>Draft genome of Tanacetum cinerariifolium, the natural source of mosquito coil.</title>
        <authorList>
            <person name="Yamashiro T."/>
            <person name="Shiraishi A."/>
            <person name="Satake H."/>
            <person name="Nakayama K."/>
        </authorList>
    </citation>
    <scope>NUCLEOTIDE SEQUENCE</scope>
</reference>
<evidence type="ECO:0000313" key="3">
    <source>
        <dbReference type="EMBL" id="GEU28881.1"/>
    </source>
</evidence>
<evidence type="ECO:0000256" key="1">
    <source>
        <dbReference type="SAM" id="Coils"/>
    </source>
</evidence>